<dbReference type="CDD" id="cd03011">
    <property type="entry name" value="TlpA_like_ScsD_MtbDsbE"/>
    <property type="match status" value="1"/>
</dbReference>
<dbReference type="Gene3D" id="3.40.30.10">
    <property type="entry name" value="Glutaredoxin"/>
    <property type="match status" value="1"/>
</dbReference>
<keyword evidence="5" id="KW-0676">Redox-active center</keyword>
<evidence type="ECO:0000256" key="5">
    <source>
        <dbReference type="ARBA" id="ARBA00023284"/>
    </source>
</evidence>
<reference evidence="11 12" key="1">
    <citation type="journal article" date="2019" name="Emerg. Microbes Infect.">
        <title>Comprehensive subspecies identification of 175 nontuberculous mycobacteria species based on 7547 genomic profiles.</title>
        <authorList>
            <person name="Matsumoto Y."/>
            <person name="Kinjo T."/>
            <person name="Motooka D."/>
            <person name="Nabeya D."/>
            <person name="Jung N."/>
            <person name="Uechi K."/>
            <person name="Horii T."/>
            <person name="Iida T."/>
            <person name="Fujita J."/>
            <person name="Nakamura S."/>
        </authorList>
    </citation>
    <scope>NUCLEOTIDE SEQUENCE [LARGE SCALE GENOMIC DNA]</scope>
    <source>
        <strain evidence="11 12">JCM 12688</strain>
    </source>
</reference>
<comment type="subcellular location">
    <subcellularLocation>
        <location evidence="1">Secreted</location>
    </subcellularLocation>
</comment>
<dbReference type="InterPro" id="IPR000866">
    <property type="entry name" value="AhpC/TSA"/>
</dbReference>
<protein>
    <recommendedName>
        <fullName evidence="7">Soluble secreted antigen MPT53</fullName>
    </recommendedName>
</protein>
<dbReference type="GO" id="GO:0016491">
    <property type="term" value="F:oxidoreductase activity"/>
    <property type="evidence" value="ECO:0007669"/>
    <property type="project" value="InterPro"/>
</dbReference>
<dbReference type="InterPro" id="IPR050553">
    <property type="entry name" value="Thioredoxin_ResA/DsbE_sf"/>
</dbReference>
<organism evidence="11 12">
    <name type="scientific">Mycolicibacterium gadium</name>
    <name type="common">Mycobacterium gadium</name>
    <dbReference type="NCBI Taxonomy" id="1794"/>
    <lineage>
        <taxon>Bacteria</taxon>
        <taxon>Bacillati</taxon>
        <taxon>Actinomycetota</taxon>
        <taxon>Actinomycetes</taxon>
        <taxon>Mycobacteriales</taxon>
        <taxon>Mycobacteriaceae</taxon>
        <taxon>Mycolicibacterium</taxon>
    </lineage>
</organism>
<dbReference type="PROSITE" id="PS51257">
    <property type="entry name" value="PROKAR_LIPOPROTEIN"/>
    <property type="match status" value="1"/>
</dbReference>
<dbReference type="PROSITE" id="PS51352">
    <property type="entry name" value="THIOREDOXIN_2"/>
    <property type="match status" value="1"/>
</dbReference>
<dbReference type="PANTHER" id="PTHR42852">
    <property type="entry name" value="THIOL:DISULFIDE INTERCHANGE PROTEIN DSBE"/>
    <property type="match status" value="1"/>
</dbReference>
<evidence type="ECO:0000313" key="12">
    <source>
        <dbReference type="Proteomes" id="UP000466187"/>
    </source>
</evidence>
<keyword evidence="4 9" id="KW-0732">Signal</keyword>
<feature type="region of interest" description="Disordered" evidence="8">
    <location>
        <begin position="22"/>
        <end position="43"/>
    </location>
</feature>
<keyword evidence="3" id="KW-0964">Secreted</keyword>
<evidence type="ECO:0000256" key="3">
    <source>
        <dbReference type="ARBA" id="ARBA00022525"/>
    </source>
</evidence>
<evidence type="ECO:0000256" key="7">
    <source>
        <dbReference type="ARBA" id="ARBA00067724"/>
    </source>
</evidence>
<evidence type="ECO:0000256" key="8">
    <source>
        <dbReference type="SAM" id="MobiDB-lite"/>
    </source>
</evidence>
<proteinExistence type="inferred from homology"/>
<feature type="compositionally biased region" description="Low complexity" evidence="8">
    <location>
        <begin position="24"/>
        <end position="39"/>
    </location>
</feature>
<feature type="domain" description="Thioredoxin" evidence="10">
    <location>
        <begin position="46"/>
        <end position="182"/>
    </location>
</feature>
<name>A0A7I7WPX6_MYCGU</name>
<dbReference type="KEGG" id="mgad:MGAD_30900"/>
<dbReference type="PANTHER" id="PTHR42852:SF17">
    <property type="entry name" value="THIOREDOXIN-LIKE PROTEIN HI_1115"/>
    <property type="match status" value="1"/>
</dbReference>
<dbReference type="SUPFAM" id="SSF52833">
    <property type="entry name" value="Thioredoxin-like"/>
    <property type="match status" value="1"/>
</dbReference>
<accession>A0A7I7WPX6</accession>
<dbReference type="AlphaFoldDB" id="A0A7I7WPX6"/>
<dbReference type="InterPro" id="IPR013766">
    <property type="entry name" value="Thioredoxin_domain"/>
</dbReference>
<evidence type="ECO:0000259" key="10">
    <source>
        <dbReference type="PROSITE" id="PS51352"/>
    </source>
</evidence>
<dbReference type="InterPro" id="IPR036249">
    <property type="entry name" value="Thioredoxin-like_sf"/>
</dbReference>
<evidence type="ECO:0000256" key="9">
    <source>
        <dbReference type="SAM" id="SignalP"/>
    </source>
</evidence>
<dbReference type="GO" id="GO:0005576">
    <property type="term" value="C:extracellular region"/>
    <property type="evidence" value="ECO:0007669"/>
    <property type="project" value="UniProtKB-SubCell"/>
</dbReference>
<gene>
    <name evidence="11" type="primary">dsbF</name>
    <name evidence="11" type="ORF">MGAD_30900</name>
</gene>
<dbReference type="FunFam" id="3.40.30.10:FF:000238">
    <property type="entry name" value="Soluble secreted antigen Mpt53"/>
    <property type="match status" value="1"/>
</dbReference>
<evidence type="ECO:0000256" key="2">
    <source>
        <dbReference type="ARBA" id="ARBA00008987"/>
    </source>
</evidence>
<comment type="function">
    <text evidence="6">Disulfide oxidoreductase that catalyzes the oxidation of reduced, unfolded secreted proteins to form disulfide bonds. Despite a weak homology to thioredoxin this cannot serve as a substrate for thioredoxin reductase.</text>
</comment>
<dbReference type="Pfam" id="PF00578">
    <property type="entry name" value="AhpC-TSA"/>
    <property type="match status" value="1"/>
</dbReference>
<dbReference type="EMBL" id="AP022608">
    <property type="protein sequence ID" value="BBZ18755.1"/>
    <property type="molecule type" value="Genomic_DNA"/>
</dbReference>
<evidence type="ECO:0000256" key="6">
    <source>
        <dbReference type="ARBA" id="ARBA00055273"/>
    </source>
</evidence>
<feature type="signal peptide" evidence="9">
    <location>
        <begin position="1"/>
        <end position="19"/>
    </location>
</feature>
<dbReference type="Proteomes" id="UP000466187">
    <property type="component" value="Chromosome"/>
</dbReference>
<feature type="chain" id="PRO_5038755716" description="Soluble secreted antigen MPT53" evidence="9">
    <location>
        <begin position="20"/>
        <end position="183"/>
    </location>
</feature>
<dbReference type="GO" id="GO:0016209">
    <property type="term" value="F:antioxidant activity"/>
    <property type="evidence" value="ECO:0007669"/>
    <property type="project" value="InterPro"/>
</dbReference>
<evidence type="ECO:0000313" key="11">
    <source>
        <dbReference type="EMBL" id="BBZ18755.1"/>
    </source>
</evidence>
<evidence type="ECO:0000256" key="4">
    <source>
        <dbReference type="ARBA" id="ARBA00022729"/>
    </source>
</evidence>
<evidence type="ECO:0000256" key="1">
    <source>
        <dbReference type="ARBA" id="ARBA00004613"/>
    </source>
</evidence>
<comment type="similarity">
    <text evidence="2">Belongs to the thioredoxin family.</text>
</comment>
<sequence>MLTRSLFATLAATTILVSACGSDTGSEASPAPPTTSVAAGDHTQTSTDVPAQLQFTATTLEGQEFKGESVLGKPAVFWFWAPWCPTCQREAPMVGKLADTHPDVTFVGVAALDQLPAMQQFVDQYPVKGFSHLADTDGAVWAKFGITQQPALAFVRADGNIDVVRGTLPEPELTERITALTNQ</sequence>